<dbReference type="Gene3D" id="1.10.10.10">
    <property type="entry name" value="Winged helix-like DNA-binding domain superfamily/Winged helix DNA-binding domain"/>
    <property type="match status" value="1"/>
</dbReference>
<keyword evidence="2" id="KW-0238">DNA-binding</keyword>
<dbReference type="Pfam" id="PF00196">
    <property type="entry name" value="GerE"/>
    <property type="match status" value="1"/>
</dbReference>
<evidence type="ECO:0000256" key="1">
    <source>
        <dbReference type="ARBA" id="ARBA00023015"/>
    </source>
</evidence>
<evidence type="ECO:0000313" key="5">
    <source>
        <dbReference type="EMBL" id="WWR45206.1"/>
    </source>
</evidence>
<dbReference type="PRINTS" id="PR00038">
    <property type="entry name" value="HTHLUXR"/>
</dbReference>
<organism evidence="5 6">
    <name type="scientific">Roseovarius phycicola</name>
    <dbReference type="NCBI Taxonomy" id="3080976"/>
    <lineage>
        <taxon>Bacteria</taxon>
        <taxon>Pseudomonadati</taxon>
        <taxon>Pseudomonadota</taxon>
        <taxon>Alphaproteobacteria</taxon>
        <taxon>Rhodobacterales</taxon>
        <taxon>Roseobacteraceae</taxon>
        <taxon>Roseovarius</taxon>
    </lineage>
</organism>
<reference evidence="5 6" key="1">
    <citation type="submission" date="2023-10" db="EMBL/GenBank/DDBJ databases">
        <title>Roseovarius strain S88 nov., isolated from a marine algae.</title>
        <authorList>
            <person name="Lee M.W."/>
            <person name="Lee J.K."/>
            <person name="Kim J.M."/>
            <person name="Choi D.G."/>
            <person name="Baek J.H."/>
            <person name="Bayburt H."/>
            <person name="Jung J.J."/>
            <person name="Han D.M."/>
            <person name="Jeon C.O."/>
        </authorList>
    </citation>
    <scope>NUCLEOTIDE SEQUENCE [LARGE SCALE GENOMIC DNA]</scope>
    <source>
        <strain evidence="5 6">S88</strain>
    </source>
</reference>
<keyword evidence="3" id="KW-0804">Transcription</keyword>
<dbReference type="InterPro" id="IPR016032">
    <property type="entry name" value="Sig_transdc_resp-reg_C-effctor"/>
</dbReference>
<dbReference type="SUPFAM" id="SSF46894">
    <property type="entry name" value="C-terminal effector domain of the bipartite response regulators"/>
    <property type="match status" value="1"/>
</dbReference>
<sequence length="266" mass="30427">MSEALSPTDVIRLRHAMAQAGTGRFFTCFKRLLQARLKFDTFLLFRFDPGTVPQVLDSWIKPKSLPLDVLDEYVEGFYRLDPFFQLKDIPAKGLTTRLSDIAPDRFFSSEYYLQYYRRTRICEEVGLLAPLPSGSVAHLSLSRLETTGPYRRRELQCLMHYSPVLMELLTAHGSRFETGKRLKVPDPAPPPLDQIILTQVRETLGLKLTRREAQIAGLVLQGHSNGSAALLLGISKETSKVHRRNLYRKLDISSQRELFTLLRHLL</sequence>
<dbReference type="PROSITE" id="PS50043">
    <property type="entry name" value="HTH_LUXR_2"/>
    <property type="match status" value="1"/>
</dbReference>
<keyword evidence="6" id="KW-1185">Reference proteome</keyword>
<evidence type="ECO:0000256" key="2">
    <source>
        <dbReference type="ARBA" id="ARBA00023125"/>
    </source>
</evidence>
<dbReference type="CDD" id="cd06170">
    <property type="entry name" value="LuxR_C_like"/>
    <property type="match status" value="1"/>
</dbReference>
<dbReference type="PANTHER" id="PTHR44688:SF16">
    <property type="entry name" value="DNA-BINDING TRANSCRIPTIONAL ACTIVATOR DEVR_DOSR"/>
    <property type="match status" value="1"/>
</dbReference>
<dbReference type="PANTHER" id="PTHR44688">
    <property type="entry name" value="DNA-BINDING TRANSCRIPTIONAL ACTIVATOR DEVR_DOSR"/>
    <property type="match status" value="1"/>
</dbReference>
<accession>A0ABZ2HC47</accession>
<evidence type="ECO:0000313" key="6">
    <source>
        <dbReference type="Proteomes" id="UP001364156"/>
    </source>
</evidence>
<gene>
    <name evidence="5" type="ORF">RZ517_10305</name>
</gene>
<dbReference type="EMBL" id="CP146069">
    <property type="protein sequence ID" value="WWR45206.1"/>
    <property type="molecule type" value="Genomic_DNA"/>
</dbReference>
<dbReference type="SMART" id="SM00421">
    <property type="entry name" value="HTH_LUXR"/>
    <property type="match status" value="1"/>
</dbReference>
<evidence type="ECO:0000256" key="3">
    <source>
        <dbReference type="ARBA" id="ARBA00023163"/>
    </source>
</evidence>
<dbReference type="RefSeq" id="WP_338548135.1">
    <property type="nucleotide sequence ID" value="NZ_CP146069.1"/>
</dbReference>
<feature type="domain" description="HTH luxR-type" evidence="4">
    <location>
        <begin position="201"/>
        <end position="266"/>
    </location>
</feature>
<evidence type="ECO:0000259" key="4">
    <source>
        <dbReference type="PROSITE" id="PS50043"/>
    </source>
</evidence>
<keyword evidence="1" id="KW-0805">Transcription regulation</keyword>
<dbReference type="InterPro" id="IPR000792">
    <property type="entry name" value="Tscrpt_reg_LuxR_C"/>
</dbReference>
<name>A0ABZ2HC47_9RHOB</name>
<proteinExistence type="predicted"/>
<protein>
    <submittedName>
        <fullName evidence="5">LuxR C-terminal-related transcriptional regulator</fullName>
    </submittedName>
</protein>
<dbReference type="InterPro" id="IPR036388">
    <property type="entry name" value="WH-like_DNA-bd_sf"/>
</dbReference>
<dbReference type="Proteomes" id="UP001364156">
    <property type="component" value="Chromosome"/>
</dbReference>